<dbReference type="GO" id="GO:0003887">
    <property type="term" value="F:DNA-directed DNA polymerase activity"/>
    <property type="evidence" value="ECO:0007669"/>
    <property type="project" value="UniProtKB-UniRule"/>
</dbReference>
<evidence type="ECO:0000256" key="7">
    <source>
        <dbReference type="ARBA" id="ARBA00022705"/>
    </source>
</evidence>
<evidence type="ECO:0000313" key="18">
    <source>
        <dbReference type="Proteomes" id="UP000273083"/>
    </source>
</evidence>
<dbReference type="InterPro" id="IPR050116">
    <property type="entry name" value="DNA_polymerase-Y"/>
</dbReference>
<keyword evidence="5 15" id="KW-0808">Transferase</keyword>
<proteinExistence type="inferred from homology"/>
<name>A0A3N1XZY0_9FIRM</name>
<keyword evidence="6 15" id="KW-0548">Nucleotidyltransferase</keyword>
<dbReference type="GO" id="GO:0009432">
    <property type="term" value="P:SOS response"/>
    <property type="evidence" value="ECO:0007669"/>
    <property type="project" value="TreeGrafter"/>
</dbReference>
<dbReference type="CDD" id="cd03586">
    <property type="entry name" value="PolY_Pol_IV_kappa"/>
    <property type="match status" value="1"/>
</dbReference>
<keyword evidence="13 15" id="KW-0234">DNA repair</keyword>
<gene>
    <name evidence="15" type="primary">dinB</name>
    <name evidence="17" type="ORF">EDD66_102159</name>
</gene>
<keyword evidence="8 15" id="KW-0479">Metal-binding</keyword>
<evidence type="ECO:0000259" key="16">
    <source>
        <dbReference type="PROSITE" id="PS50173"/>
    </source>
</evidence>
<comment type="subunit">
    <text evidence="15">Monomer.</text>
</comment>
<keyword evidence="9 15" id="KW-0227">DNA damage</keyword>
<evidence type="ECO:0000256" key="5">
    <source>
        <dbReference type="ARBA" id="ARBA00022679"/>
    </source>
</evidence>
<feature type="domain" description="UmuC" evidence="16">
    <location>
        <begin position="8"/>
        <end position="197"/>
    </location>
</feature>
<keyword evidence="10 15" id="KW-0460">Magnesium</keyword>
<dbReference type="GO" id="GO:0003684">
    <property type="term" value="F:damaged DNA binding"/>
    <property type="evidence" value="ECO:0007669"/>
    <property type="project" value="InterPro"/>
</dbReference>
<dbReference type="EC" id="2.7.7.7" evidence="15"/>
<dbReference type="PANTHER" id="PTHR11076">
    <property type="entry name" value="DNA REPAIR POLYMERASE UMUC / TRANSFERASE FAMILY MEMBER"/>
    <property type="match status" value="1"/>
</dbReference>
<dbReference type="SUPFAM" id="SSF100879">
    <property type="entry name" value="Lesion bypass DNA polymerase (Y-family), little finger domain"/>
    <property type="match status" value="1"/>
</dbReference>
<feature type="binding site" evidence="15">
    <location>
        <position position="12"/>
    </location>
    <ligand>
        <name>Mg(2+)</name>
        <dbReference type="ChEBI" id="CHEBI:18420"/>
    </ligand>
</feature>
<dbReference type="PANTHER" id="PTHR11076:SF35">
    <property type="entry name" value="DNA REPAIR PROTEIN HOMOLOG YOBH"/>
    <property type="match status" value="1"/>
</dbReference>
<dbReference type="GO" id="GO:0000287">
    <property type="term" value="F:magnesium ion binding"/>
    <property type="evidence" value="ECO:0007669"/>
    <property type="project" value="UniProtKB-UniRule"/>
</dbReference>
<evidence type="ECO:0000256" key="9">
    <source>
        <dbReference type="ARBA" id="ARBA00022763"/>
    </source>
</evidence>
<dbReference type="Pfam" id="PF11799">
    <property type="entry name" value="IMS_C"/>
    <property type="match status" value="1"/>
</dbReference>
<evidence type="ECO:0000256" key="8">
    <source>
        <dbReference type="ARBA" id="ARBA00022723"/>
    </source>
</evidence>
<comment type="caution">
    <text evidence="17">The sequence shown here is derived from an EMBL/GenBank/DDBJ whole genome shotgun (WGS) entry which is preliminary data.</text>
</comment>
<comment type="subcellular location">
    <subcellularLocation>
        <location evidence="1 15">Cytoplasm</location>
    </subcellularLocation>
</comment>
<evidence type="ECO:0000256" key="10">
    <source>
        <dbReference type="ARBA" id="ARBA00022842"/>
    </source>
</evidence>
<dbReference type="Proteomes" id="UP000273083">
    <property type="component" value="Unassembled WGS sequence"/>
</dbReference>
<evidence type="ECO:0000313" key="17">
    <source>
        <dbReference type="EMBL" id="ROR30507.1"/>
    </source>
</evidence>
<reference evidence="17 18" key="1">
    <citation type="submission" date="2018-11" db="EMBL/GenBank/DDBJ databases">
        <title>Genomic Encyclopedia of Type Strains, Phase IV (KMG-IV): sequencing the most valuable type-strain genomes for metagenomic binning, comparative biology and taxonomic classification.</title>
        <authorList>
            <person name="Goeker M."/>
        </authorList>
    </citation>
    <scope>NUCLEOTIDE SEQUENCE [LARGE SCALE GENOMIC DNA]</scope>
    <source>
        <strain evidence="17 18">DSM 26537</strain>
    </source>
</reference>
<evidence type="ECO:0000256" key="4">
    <source>
        <dbReference type="ARBA" id="ARBA00022490"/>
    </source>
</evidence>
<dbReference type="InterPro" id="IPR043502">
    <property type="entry name" value="DNA/RNA_pol_sf"/>
</dbReference>
<dbReference type="Pfam" id="PF00817">
    <property type="entry name" value="IMS"/>
    <property type="match status" value="1"/>
</dbReference>
<feature type="site" description="Substrate discrimination" evidence="15">
    <location>
        <position position="17"/>
    </location>
</feature>
<dbReference type="GO" id="GO:0006261">
    <property type="term" value="P:DNA-templated DNA replication"/>
    <property type="evidence" value="ECO:0007669"/>
    <property type="project" value="UniProtKB-UniRule"/>
</dbReference>
<evidence type="ECO:0000256" key="11">
    <source>
        <dbReference type="ARBA" id="ARBA00022932"/>
    </source>
</evidence>
<feature type="active site" evidence="15">
    <location>
        <position position="116"/>
    </location>
</feature>
<sequence length="415" mass="47046">MEMKKRIIFHIDVNSAFLSWEAIYRIKELKETLDLRTIPSAVGGDIAKRRGIILAKSIPAKQFNINTGEPVAQALKKCPNLTLVPPRFDYFVKCSNSMMKIFQDYTPDIEKFSIDEAFLDMTETIHLFGSPVDIADQIRERIYNELGFTVNIGISTNKLLAKMASDFRKPNLCHTLFPEEIAEKMWPLPIRELYFVGKMAAQKCQQLGIQTIGDIANCDLAVLQSHLGQKYGKLIHDYANGIDSSPVGETDSPNKGYGNSITLSKDISDYDSANQVLLSLSETVGSRLRDAKVKCNCITVEIRDYNFNQKSHQITLDTPTDITSVIYETSCRLLKEIWDNTPLRLMGIRTTKITDDDFTQLSIFNSEKNEKLEKLDVAVDKIRDRYGTDSIKRASFLTPESICEHSVNRHKTQKP</sequence>
<accession>A0A3N1XZY0</accession>
<keyword evidence="11 15" id="KW-0239">DNA-directed DNA polymerase</keyword>
<dbReference type="SUPFAM" id="SSF56672">
    <property type="entry name" value="DNA/RNA polymerases"/>
    <property type="match status" value="1"/>
</dbReference>
<dbReference type="InterPro" id="IPR043128">
    <property type="entry name" value="Rev_trsase/Diguanyl_cyclase"/>
</dbReference>
<dbReference type="EMBL" id="RJVG01000002">
    <property type="protein sequence ID" value="ROR30507.1"/>
    <property type="molecule type" value="Genomic_DNA"/>
</dbReference>
<comment type="catalytic activity">
    <reaction evidence="14 15">
        <text>DNA(n) + a 2'-deoxyribonucleoside 5'-triphosphate = DNA(n+1) + diphosphate</text>
        <dbReference type="Rhea" id="RHEA:22508"/>
        <dbReference type="Rhea" id="RHEA-COMP:17339"/>
        <dbReference type="Rhea" id="RHEA-COMP:17340"/>
        <dbReference type="ChEBI" id="CHEBI:33019"/>
        <dbReference type="ChEBI" id="CHEBI:61560"/>
        <dbReference type="ChEBI" id="CHEBI:173112"/>
        <dbReference type="EC" id="2.7.7.7"/>
    </reaction>
</comment>
<dbReference type="Gene3D" id="1.10.150.20">
    <property type="entry name" value="5' to 3' exonuclease, C-terminal subdomain"/>
    <property type="match status" value="1"/>
</dbReference>
<dbReference type="Gene3D" id="3.30.70.270">
    <property type="match status" value="1"/>
</dbReference>
<dbReference type="InterPro" id="IPR053848">
    <property type="entry name" value="IMS_HHH_1"/>
</dbReference>
<dbReference type="PROSITE" id="PS50173">
    <property type="entry name" value="UMUC"/>
    <property type="match status" value="1"/>
</dbReference>
<dbReference type="GO" id="GO:0006281">
    <property type="term" value="P:DNA repair"/>
    <property type="evidence" value="ECO:0007669"/>
    <property type="project" value="UniProtKB-UniRule"/>
</dbReference>
<keyword evidence="12 15" id="KW-0238">DNA-binding</keyword>
<dbReference type="GO" id="GO:0042276">
    <property type="term" value="P:error-prone translesion synthesis"/>
    <property type="evidence" value="ECO:0007669"/>
    <property type="project" value="TreeGrafter"/>
</dbReference>
<evidence type="ECO:0000256" key="2">
    <source>
        <dbReference type="ARBA" id="ARBA00010945"/>
    </source>
</evidence>
<organism evidence="17 18">
    <name type="scientific">Mobilisporobacter senegalensis</name>
    <dbReference type="NCBI Taxonomy" id="1329262"/>
    <lineage>
        <taxon>Bacteria</taxon>
        <taxon>Bacillati</taxon>
        <taxon>Bacillota</taxon>
        <taxon>Clostridia</taxon>
        <taxon>Lachnospirales</taxon>
        <taxon>Lachnospiraceae</taxon>
        <taxon>Mobilisporobacter</taxon>
    </lineage>
</organism>
<protein>
    <recommendedName>
        <fullName evidence="15">DNA polymerase IV</fullName>
        <shortName evidence="15">Pol IV</shortName>
        <ecNumber evidence="15">2.7.7.7</ecNumber>
    </recommendedName>
</protein>
<comment type="similarity">
    <text evidence="2 15">Belongs to the DNA polymerase type-Y family.</text>
</comment>
<feature type="binding site" evidence="15">
    <location>
        <position position="115"/>
    </location>
    <ligand>
        <name>Mg(2+)</name>
        <dbReference type="ChEBI" id="CHEBI:18420"/>
    </ligand>
</feature>
<dbReference type="Pfam" id="PF21999">
    <property type="entry name" value="IMS_HHH_1"/>
    <property type="match status" value="1"/>
</dbReference>
<evidence type="ECO:0000256" key="6">
    <source>
        <dbReference type="ARBA" id="ARBA00022695"/>
    </source>
</evidence>
<evidence type="ECO:0000256" key="15">
    <source>
        <dbReference type="HAMAP-Rule" id="MF_01113"/>
    </source>
</evidence>
<keyword evidence="18" id="KW-1185">Reference proteome</keyword>
<dbReference type="InterPro" id="IPR036775">
    <property type="entry name" value="DNA_pol_Y-fam_lit_finger_sf"/>
</dbReference>
<dbReference type="HAMAP" id="MF_01113">
    <property type="entry name" value="DNApol_IV"/>
    <property type="match status" value="1"/>
</dbReference>
<dbReference type="InterPro" id="IPR001126">
    <property type="entry name" value="UmuC"/>
</dbReference>
<evidence type="ECO:0000256" key="1">
    <source>
        <dbReference type="ARBA" id="ARBA00004496"/>
    </source>
</evidence>
<dbReference type="InterPro" id="IPR022880">
    <property type="entry name" value="DNApol_IV"/>
</dbReference>
<dbReference type="InterPro" id="IPR017961">
    <property type="entry name" value="DNA_pol_Y-fam_little_finger"/>
</dbReference>
<keyword evidence="7 15" id="KW-0235">DNA replication</keyword>
<evidence type="ECO:0000256" key="12">
    <source>
        <dbReference type="ARBA" id="ARBA00023125"/>
    </source>
</evidence>
<dbReference type="GO" id="GO:0005829">
    <property type="term" value="C:cytosol"/>
    <property type="evidence" value="ECO:0007669"/>
    <property type="project" value="TreeGrafter"/>
</dbReference>
<evidence type="ECO:0000256" key="14">
    <source>
        <dbReference type="ARBA" id="ARBA00049244"/>
    </source>
</evidence>
<dbReference type="Gene3D" id="3.40.1170.60">
    <property type="match status" value="1"/>
</dbReference>
<keyword evidence="3 15" id="KW-0515">Mutator protein</keyword>
<evidence type="ECO:0000256" key="13">
    <source>
        <dbReference type="ARBA" id="ARBA00023204"/>
    </source>
</evidence>
<comment type="cofactor">
    <cofactor evidence="15">
        <name>Mg(2+)</name>
        <dbReference type="ChEBI" id="CHEBI:18420"/>
    </cofactor>
    <text evidence="15">Binds 2 magnesium ions per subunit.</text>
</comment>
<comment type="function">
    <text evidence="15">Poorly processive, error-prone DNA polymerase involved in untargeted mutagenesis. Copies undamaged DNA at stalled replication forks, which arise in vivo from mismatched or misaligned primer ends. These misaligned primers can be extended by PolIV. Exhibits no 3'-5' exonuclease (proofreading) activity. May be involved in translesional synthesis, in conjunction with the beta clamp from PolIII.</text>
</comment>
<dbReference type="AlphaFoldDB" id="A0A3N1XZY0"/>
<evidence type="ECO:0000256" key="3">
    <source>
        <dbReference type="ARBA" id="ARBA00022457"/>
    </source>
</evidence>
<keyword evidence="4 15" id="KW-0963">Cytoplasm</keyword>
<dbReference type="Gene3D" id="3.30.1490.100">
    <property type="entry name" value="DNA polymerase, Y-family, little finger domain"/>
    <property type="match status" value="1"/>
</dbReference>